<protein>
    <recommendedName>
        <fullName evidence="9">Luciferase</fullName>
    </recommendedName>
</protein>
<dbReference type="SUPFAM" id="SSF56801">
    <property type="entry name" value="Acetyl-CoA synthetase-like"/>
    <property type="match status" value="3"/>
</dbReference>
<keyword evidence="3" id="KW-0436">Ligase</keyword>
<organism evidence="7 8">
    <name type="scientific">Aquatica leii</name>
    <dbReference type="NCBI Taxonomy" id="1421715"/>
    <lineage>
        <taxon>Eukaryota</taxon>
        <taxon>Metazoa</taxon>
        <taxon>Ecdysozoa</taxon>
        <taxon>Arthropoda</taxon>
        <taxon>Hexapoda</taxon>
        <taxon>Insecta</taxon>
        <taxon>Pterygota</taxon>
        <taxon>Neoptera</taxon>
        <taxon>Endopterygota</taxon>
        <taxon>Coleoptera</taxon>
        <taxon>Polyphaga</taxon>
        <taxon>Elateriformia</taxon>
        <taxon>Elateroidea</taxon>
        <taxon>Lampyridae</taxon>
        <taxon>Luciolinae</taxon>
        <taxon>Aquatica</taxon>
    </lineage>
</organism>
<dbReference type="PROSITE" id="PS00455">
    <property type="entry name" value="AMP_BINDING"/>
    <property type="match status" value="3"/>
</dbReference>
<dbReference type="Pfam" id="PF13193">
    <property type="entry name" value="AMP-binding_C"/>
    <property type="match status" value="3"/>
</dbReference>
<evidence type="ECO:0000256" key="4">
    <source>
        <dbReference type="ARBA" id="ARBA00023140"/>
    </source>
</evidence>
<dbReference type="PANTHER" id="PTHR24096:SF149">
    <property type="entry name" value="AMP-BINDING DOMAIN-CONTAINING PROTEIN-RELATED"/>
    <property type="match status" value="1"/>
</dbReference>
<name>A0AAN7QCC8_9COLE</name>
<feature type="domain" description="AMP-dependent synthetase/ligase" evidence="5">
    <location>
        <begin position="480"/>
        <end position="822"/>
    </location>
</feature>
<feature type="domain" description="AMP-dependent synthetase/ligase" evidence="5">
    <location>
        <begin position="915"/>
        <end position="1259"/>
    </location>
</feature>
<evidence type="ECO:0000256" key="1">
    <source>
        <dbReference type="ARBA" id="ARBA00004275"/>
    </source>
</evidence>
<dbReference type="GO" id="GO:0005777">
    <property type="term" value="C:peroxisome"/>
    <property type="evidence" value="ECO:0007669"/>
    <property type="project" value="UniProtKB-SubCell"/>
</dbReference>
<dbReference type="Proteomes" id="UP001353858">
    <property type="component" value="Unassembled WGS sequence"/>
</dbReference>
<dbReference type="Pfam" id="PF00501">
    <property type="entry name" value="AMP-binding"/>
    <property type="match status" value="3"/>
</dbReference>
<comment type="subcellular location">
    <subcellularLocation>
        <location evidence="1">Peroxisome</location>
    </subcellularLocation>
</comment>
<sequence length="1407" mass="157897">MVLAQLYLQKCKKRNRKKHRYVLVLAEANNDEKIDAVTGEVDTYDKYFQRCVRTAVTMRKKGIQPNDIITVCSSTHFDTSVPMLASFFLGAKPSNIDPMFTLPDAIYLLKLVNPKMIFVSVDGVELVEVVVRHLPQVPEIVVFGETYNHTPFADFLVESSEEAEFTPVKVTNLKETAVVTFSSGSTGPPKGICLSHLALLNTIKWSLRTRNFTYYTTSPAAWTSFTTILLIAIVSESCRVIVKNFDPLTFWKIIDSLKVTFGFLSPMQVAVLLQNPSPSNYNLSNLKFLLIGGAAMLEEQIVKIRAYVPNAYAFCLYGLSEFANSGLGFTASNPNDFQLLIENPKSCGLPLSGFSYKIVDRLSQKALGPNQLGELRIKSEYQMNGYYKMDATSEWDSDGFFRTGDIAYYDENFCFYVTDRIREIFKYQGWQISPIIIESVLKTHPAVEDAVVIGIPHPIDSERPAALVVLRKDFIGEVDTYDKYFQRCVRTAVAMRKKGIRPNDIITLCTSLHFDTSVPTLASFFLGAKPSNIDPMFTVPDAVYLLKQIDPKMIFVSVDAVELVEAVVRHLPQVPEIVVFGETHNHTPFADFLVESSEEAEFTPVNVTNLKETAVVYFSSGSTGLPKGICLSHLALLNTAKWSLNARNFTYYSTSPPSWTSFTSILLSAIVSGSCRIIAPNFDPLTFWKILETFKVTLGFLSPMHIAILLQNPSPNNYNLSNLKFLLFGGSAMLEEQIVKIRAYVPNAYALCFYGLSELATAGLRFTNSNDLKLLIENPTSCGLPVAGFSYKIVDKVSKKALGPNQLGELRIKTEYQMNGYYKMDSTGEWDSNGFFRTGDIAYYDENFCFYVTGRIREIFKCQSWQISPFIIESVLKTHPAVEDATVIGIPHPIDSERPAALVVLRKDFIGEVDTYDKYFQRCVRTAVTMRKKGIKPDDIITVCSSTHFDTSVPMLASFFLGAKPSNIDPMFTLPDAIYLLKLVNPKMIFVSVDGVELVEAVVRHLPQVPEIVVFGETCNHTPFADFLVESLEEAEFTPVKVTNLKETAVVTFSSGSTGPPKGICLSHLALLNTIKWSLRTRNFTYYTTSPAAWTSFTTILLIAIVSESCRVIVKNFDPLTFWKIIDSLKVTFGFLSPMQVAVLLQNPSPSNYNLSNLKFLLIGGAAMLEEQIVKIRAYVPNAYAFCLYGLSEFANCGLGFTASNPNDFQLLIENPKSCGLPLSGFSYKIVDRVSEKALGPNQLGELRIKSEYQMNGYYKMDPSSEWDSDGFFRTGDIAYYDENFCFYVTDRIREIFKYQGWQISPIIIESVLKTHPAVEDAVVIGIPHPIDSERPAALVVLRKDFIGKLEEGKLEEFVAENLKDKTVYRLRGGVIFVKFLLITASGKYRRRYMRELVLTDKIKELQ</sequence>
<feature type="domain" description="AMP-binding enzyme C-terminal" evidence="6">
    <location>
        <begin position="437"/>
        <end position="473"/>
    </location>
</feature>
<evidence type="ECO:0008006" key="9">
    <source>
        <dbReference type="Google" id="ProtNLM"/>
    </source>
</evidence>
<comment type="caution">
    <text evidence="7">The sequence shown here is derived from an EMBL/GenBank/DDBJ whole genome shotgun (WGS) entry which is preliminary data.</text>
</comment>
<dbReference type="InterPro" id="IPR020845">
    <property type="entry name" value="AMP-binding_CS"/>
</dbReference>
<evidence type="ECO:0000256" key="3">
    <source>
        <dbReference type="ARBA" id="ARBA00022598"/>
    </source>
</evidence>
<comment type="similarity">
    <text evidence="2">Belongs to the ATP-dependent AMP-binding enzyme family.</text>
</comment>
<evidence type="ECO:0000259" key="5">
    <source>
        <dbReference type="Pfam" id="PF00501"/>
    </source>
</evidence>
<gene>
    <name evidence="7" type="ORF">RN001_015152</name>
</gene>
<evidence type="ECO:0000313" key="8">
    <source>
        <dbReference type="Proteomes" id="UP001353858"/>
    </source>
</evidence>
<keyword evidence="4" id="KW-0576">Peroxisome</keyword>
<keyword evidence="8" id="KW-1185">Reference proteome</keyword>
<dbReference type="GO" id="GO:0016405">
    <property type="term" value="F:CoA-ligase activity"/>
    <property type="evidence" value="ECO:0007669"/>
    <property type="project" value="TreeGrafter"/>
</dbReference>
<dbReference type="InterPro" id="IPR000873">
    <property type="entry name" value="AMP-dep_synth/lig_dom"/>
</dbReference>
<proteinExistence type="inferred from homology"/>
<evidence type="ECO:0000313" key="7">
    <source>
        <dbReference type="EMBL" id="KAK4873123.1"/>
    </source>
</evidence>
<feature type="domain" description="AMP-binding enzyme C-terminal" evidence="6">
    <location>
        <begin position="1309"/>
        <end position="1388"/>
    </location>
</feature>
<dbReference type="InterPro" id="IPR042099">
    <property type="entry name" value="ANL_N_sf"/>
</dbReference>
<accession>A0AAN7QCC8</accession>
<feature type="domain" description="AMP-binding enzyme C-terminal" evidence="6">
    <location>
        <begin position="872"/>
        <end position="908"/>
    </location>
</feature>
<dbReference type="EMBL" id="JARPUR010000007">
    <property type="protein sequence ID" value="KAK4873123.1"/>
    <property type="molecule type" value="Genomic_DNA"/>
</dbReference>
<reference evidence="8" key="1">
    <citation type="submission" date="2023-01" db="EMBL/GenBank/DDBJ databases">
        <title>Key to firefly adult light organ development and bioluminescence: homeobox transcription factors regulate luciferase expression and transportation to peroxisome.</title>
        <authorList>
            <person name="Fu X."/>
        </authorList>
    </citation>
    <scope>NUCLEOTIDE SEQUENCE [LARGE SCALE GENOMIC DNA]</scope>
</reference>
<dbReference type="PANTHER" id="PTHR24096">
    <property type="entry name" value="LONG-CHAIN-FATTY-ACID--COA LIGASE"/>
    <property type="match status" value="1"/>
</dbReference>
<feature type="domain" description="AMP-dependent synthetase/ligase" evidence="5">
    <location>
        <begin position="42"/>
        <end position="387"/>
    </location>
</feature>
<evidence type="ECO:0000256" key="2">
    <source>
        <dbReference type="ARBA" id="ARBA00006432"/>
    </source>
</evidence>
<dbReference type="InterPro" id="IPR045851">
    <property type="entry name" value="AMP-bd_C_sf"/>
</dbReference>
<dbReference type="Gene3D" id="3.40.50.12780">
    <property type="entry name" value="N-terminal domain of ligase-like"/>
    <property type="match status" value="3"/>
</dbReference>
<evidence type="ECO:0000259" key="6">
    <source>
        <dbReference type="Pfam" id="PF13193"/>
    </source>
</evidence>
<dbReference type="Gene3D" id="3.30.300.30">
    <property type="match status" value="1"/>
</dbReference>
<dbReference type="InterPro" id="IPR025110">
    <property type="entry name" value="AMP-bd_C"/>
</dbReference>